<keyword evidence="3" id="KW-0584">Phenylalanine biosynthesis</keyword>
<dbReference type="Pfam" id="PF00800">
    <property type="entry name" value="PDT"/>
    <property type="match status" value="1"/>
</dbReference>
<reference evidence="9" key="3">
    <citation type="submission" date="2015-02" db="UniProtKB">
        <authorList>
            <consortium name="EnsemblProtists"/>
        </authorList>
    </citation>
    <scope>IDENTIFICATION</scope>
    <source>
        <strain evidence="9">DAOM BR144</strain>
    </source>
</reference>
<dbReference type="InParanoid" id="K3WP18"/>
<evidence type="ECO:0000256" key="3">
    <source>
        <dbReference type="ARBA" id="ARBA00023222"/>
    </source>
</evidence>
<feature type="domain" description="ACT" evidence="8">
    <location>
        <begin position="372"/>
        <end position="459"/>
    </location>
</feature>
<dbReference type="InterPro" id="IPR002912">
    <property type="entry name" value="ACT_dom"/>
</dbReference>
<dbReference type="OMA" id="TNLNIVP"/>
<dbReference type="Gene3D" id="3.30.70.260">
    <property type="match status" value="1"/>
</dbReference>
<dbReference type="EnsemblProtists" id="PYU1_T006710">
    <property type="protein sequence ID" value="PYU1_T006710"/>
    <property type="gene ID" value="PYU1_G006698"/>
</dbReference>
<evidence type="ECO:0000313" key="9">
    <source>
        <dbReference type="EnsemblProtists" id="PYU1_T006710"/>
    </source>
</evidence>
<reference evidence="10" key="1">
    <citation type="journal article" date="2010" name="Genome Biol.">
        <title>Genome sequence of the necrotrophic plant pathogen Pythium ultimum reveals original pathogenicity mechanisms and effector repertoire.</title>
        <authorList>
            <person name="Levesque C.A."/>
            <person name="Brouwer H."/>
            <person name="Cano L."/>
            <person name="Hamilton J.P."/>
            <person name="Holt C."/>
            <person name="Huitema E."/>
            <person name="Raffaele S."/>
            <person name="Robideau G.P."/>
            <person name="Thines M."/>
            <person name="Win J."/>
            <person name="Zerillo M.M."/>
            <person name="Beakes G.W."/>
            <person name="Boore J.L."/>
            <person name="Busam D."/>
            <person name="Dumas B."/>
            <person name="Ferriera S."/>
            <person name="Fuerstenberg S.I."/>
            <person name="Gachon C.M."/>
            <person name="Gaulin E."/>
            <person name="Govers F."/>
            <person name="Grenville-Briggs L."/>
            <person name="Horner N."/>
            <person name="Hostetler J."/>
            <person name="Jiang R.H."/>
            <person name="Johnson J."/>
            <person name="Krajaejun T."/>
            <person name="Lin H."/>
            <person name="Meijer H.J."/>
            <person name="Moore B."/>
            <person name="Morris P."/>
            <person name="Phuntmart V."/>
            <person name="Puiu D."/>
            <person name="Shetty J."/>
            <person name="Stajich J.E."/>
            <person name="Tripathy S."/>
            <person name="Wawra S."/>
            <person name="van West P."/>
            <person name="Whitty B.R."/>
            <person name="Coutinho P.M."/>
            <person name="Henrissat B."/>
            <person name="Martin F."/>
            <person name="Thomas P.D."/>
            <person name="Tyler B.M."/>
            <person name="De Vries R.P."/>
            <person name="Kamoun S."/>
            <person name="Yandell M."/>
            <person name="Tisserat N."/>
            <person name="Buell C.R."/>
        </authorList>
    </citation>
    <scope>NUCLEOTIDE SEQUENCE</scope>
    <source>
        <strain evidence="10">DAOM:BR144</strain>
    </source>
</reference>
<dbReference type="VEuPathDB" id="FungiDB:PYU1_G006698"/>
<keyword evidence="2" id="KW-0057">Aromatic amino acid biosynthesis</keyword>
<dbReference type="GO" id="GO:0043565">
    <property type="term" value="F:sequence-specific DNA binding"/>
    <property type="evidence" value="ECO:0007669"/>
    <property type="project" value="InterPro"/>
</dbReference>
<dbReference type="GO" id="GO:0005737">
    <property type="term" value="C:cytoplasm"/>
    <property type="evidence" value="ECO:0007669"/>
    <property type="project" value="TreeGrafter"/>
</dbReference>
<dbReference type="AlphaFoldDB" id="K3WP18"/>
<dbReference type="SUPFAM" id="SSF55021">
    <property type="entry name" value="ACT-like"/>
    <property type="match status" value="1"/>
</dbReference>
<feature type="region of interest" description="Disordered" evidence="6">
    <location>
        <begin position="1"/>
        <end position="22"/>
    </location>
</feature>
<dbReference type="PANTHER" id="PTHR21022">
    <property type="entry name" value="PREPHENATE DEHYDRATASE P PROTEIN"/>
    <property type="match status" value="1"/>
</dbReference>
<dbReference type="Gene3D" id="3.40.190.10">
    <property type="entry name" value="Periplasmic binding protein-like II"/>
    <property type="match status" value="2"/>
</dbReference>
<feature type="domain" description="Prephenate dehydratase" evidence="7">
    <location>
        <begin position="166"/>
        <end position="351"/>
    </location>
</feature>
<dbReference type="Proteomes" id="UP000019132">
    <property type="component" value="Unassembled WGS sequence"/>
</dbReference>
<dbReference type="CDD" id="cd04905">
    <property type="entry name" value="ACT_CM-PDT"/>
    <property type="match status" value="1"/>
</dbReference>
<organism evidence="9 10">
    <name type="scientific">Globisporangium ultimum (strain ATCC 200006 / CBS 805.95 / DAOM BR144)</name>
    <name type="common">Pythium ultimum</name>
    <dbReference type="NCBI Taxonomy" id="431595"/>
    <lineage>
        <taxon>Eukaryota</taxon>
        <taxon>Sar</taxon>
        <taxon>Stramenopiles</taxon>
        <taxon>Oomycota</taxon>
        <taxon>Peronosporomycetes</taxon>
        <taxon>Pythiales</taxon>
        <taxon>Pythiaceae</taxon>
        <taxon>Globisporangium</taxon>
    </lineage>
</organism>
<dbReference type="InterPro" id="IPR001086">
    <property type="entry name" value="Preph_deHydtase"/>
</dbReference>
<dbReference type="HOGENOM" id="CLU_035008_6_0_1"/>
<evidence type="ECO:0000259" key="7">
    <source>
        <dbReference type="PROSITE" id="PS51171"/>
    </source>
</evidence>
<dbReference type="InterPro" id="IPR018586">
    <property type="entry name" value="Brinker_DNA-bd"/>
</dbReference>
<dbReference type="GO" id="GO:0004664">
    <property type="term" value="F:prephenate dehydratase activity"/>
    <property type="evidence" value="ECO:0007669"/>
    <property type="project" value="InterPro"/>
</dbReference>
<sequence>MADDVGADKAQAREKKRSYTVEEKLAIVQAAKNESLRAVAKRYNVDRNCIRAWRDKETQLAELHPNARRLPGAGRRPSTGDKTAPQKRKADGDASSSDEHGATGVKLDGAATAAALAAAAAAAATIPANVQVDTTLLVEAVTKNGMVSPPQKKQKKAAATQEDFLLIGFQGKEGAFSDVAARSAFEELQQTKSLTPSEFETVGYAQVGHVMDAIERGEVEYGVLPVENSISGTFHGILDRLIGEIACVQELCLCTLPETKMEDINCLLSHPAILDHCEDFICDMERKIGMIIDRQATWDSAGACQIVKHEAVKNVAAIASEKAASAHGLRVMEKGVGNELNNETRYMILGRMDAKPLPLGLHSSTIVTKKSSIVIAVPNEAQALFKIVAAFALRNLMIIKIESRPAATAGGLFTSETHHWDYIFYVDYISSSDELVNERLRHHLEEFALWVKDLGTYSSSIAKANVEPPRWKNLCSVISC</sequence>
<evidence type="ECO:0000256" key="5">
    <source>
        <dbReference type="ARBA" id="ARBA00029440"/>
    </source>
</evidence>
<evidence type="ECO:0000256" key="2">
    <source>
        <dbReference type="ARBA" id="ARBA00023141"/>
    </source>
</evidence>
<dbReference type="SUPFAM" id="SSF48295">
    <property type="entry name" value="TrpR-like"/>
    <property type="match status" value="1"/>
</dbReference>
<dbReference type="CDD" id="cd13631">
    <property type="entry name" value="PBP2_Ct-PDT_like"/>
    <property type="match status" value="1"/>
</dbReference>
<dbReference type="InterPro" id="IPR045865">
    <property type="entry name" value="ACT-like_dom_sf"/>
</dbReference>
<evidence type="ECO:0000256" key="1">
    <source>
        <dbReference type="ARBA" id="ARBA00022605"/>
    </source>
</evidence>
<keyword evidence="4" id="KW-0456">Lyase</keyword>
<name>K3WP18_GLOUD</name>
<dbReference type="EMBL" id="GL376635">
    <property type="status" value="NOT_ANNOTATED_CDS"/>
    <property type="molecule type" value="Genomic_DNA"/>
</dbReference>
<dbReference type="InterPro" id="IPR010921">
    <property type="entry name" value="Trp_repressor/repl_initiator"/>
</dbReference>
<evidence type="ECO:0000256" key="4">
    <source>
        <dbReference type="ARBA" id="ARBA00023239"/>
    </source>
</evidence>
<accession>K3WP18</accession>
<feature type="compositionally biased region" description="Basic and acidic residues" evidence="6">
    <location>
        <begin position="88"/>
        <end position="101"/>
    </location>
</feature>
<evidence type="ECO:0000313" key="10">
    <source>
        <dbReference type="Proteomes" id="UP000019132"/>
    </source>
</evidence>
<dbReference type="eggNOG" id="KOG2797">
    <property type="taxonomic scope" value="Eukaryota"/>
</dbReference>
<proteinExistence type="predicted"/>
<evidence type="ECO:0000256" key="6">
    <source>
        <dbReference type="SAM" id="MobiDB-lite"/>
    </source>
</evidence>
<dbReference type="SUPFAM" id="SSF53850">
    <property type="entry name" value="Periplasmic binding protein-like II"/>
    <property type="match status" value="1"/>
</dbReference>
<dbReference type="PROSITE" id="PS51171">
    <property type="entry name" value="PREPHENATE_DEHYDR_3"/>
    <property type="match status" value="1"/>
</dbReference>
<dbReference type="PROSITE" id="PS51671">
    <property type="entry name" value="ACT"/>
    <property type="match status" value="1"/>
</dbReference>
<dbReference type="STRING" id="431595.K3WP18"/>
<keyword evidence="10" id="KW-1185">Reference proteome</keyword>
<feature type="region of interest" description="Disordered" evidence="6">
    <location>
        <begin position="61"/>
        <end position="103"/>
    </location>
</feature>
<comment type="pathway">
    <text evidence="5">Amino-acid biosynthesis.</text>
</comment>
<dbReference type="Pfam" id="PF09607">
    <property type="entry name" value="BrkDBD"/>
    <property type="match status" value="1"/>
</dbReference>
<dbReference type="Gene3D" id="1.10.10.60">
    <property type="entry name" value="Homeodomain-like"/>
    <property type="match status" value="1"/>
</dbReference>
<dbReference type="PANTHER" id="PTHR21022:SF19">
    <property type="entry name" value="PREPHENATE DEHYDRATASE-RELATED"/>
    <property type="match status" value="1"/>
</dbReference>
<evidence type="ECO:0000259" key="8">
    <source>
        <dbReference type="PROSITE" id="PS51671"/>
    </source>
</evidence>
<reference evidence="10" key="2">
    <citation type="submission" date="2010-04" db="EMBL/GenBank/DDBJ databases">
        <authorList>
            <person name="Buell R."/>
            <person name="Hamilton J."/>
            <person name="Hostetler J."/>
        </authorList>
    </citation>
    <scope>NUCLEOTIDE SEQUENCE [LARGE SCALE GENOMIC DNA]</scope>
    <source>
        <strain evidence="10">DAOM:BR144</strain>
    </source>
</reference>
<keyword evidence="1" id="KW-0028">Amino-acid biosynthesis</keyword>
<dbReference type="GO" id="GO:0009094">
    <property type="term" value="P:L-phenylalanine biosynthetic process"/>
    <property type="evidence" value="ECO:0007669"/>
    <property type="project" value="UniProtKB-KW"/>
</dbReference>
<protein>
    <recommendedName>
        <fullName evidence="11">Prephenate dehydratase</fullName>
    </recommendedName>
</protein>
<evidence type="ECO:0008006" key="11">
    <source>
        <dbReference type="Google" id="ProtNLM"/>
    </source>
</evidence>